<dbReference type="InterPro" id="IPR050463">
    <property type="entry name" value="Gfo/Idh/MocA_oxidrdct_glycsds"/>
</dbReference>
<dbReference type="Gene3D" id="3.40.50.720">
    <property type="entry name" value="NAD(P)-binding Rossmann-like Domain"/>
    <property type="match status" value="1"/>
</dbReference>
<dbReference type="EC" id="1.1.1.18" evidence="3"/>
<accession>A0A517T085</accession>
<keyword evidence="4" id="KW-1185">Reference proteome</keyword>
<evidence type="ECO:0000313" key="3">
    <source>
        <dbReference type="EMBL" id="QDT61804.1"/>
    </source>
</evidence>
<dbReference type="SUPFAM" id="SSF51735">
    <property type="entry name" value="NAD(P)-binding Rossmann-fold domains"/>
    <property type="match status" value="1"/>
</dbReference>
<feature type="domain" description="Gfo/Idh/MocA-like oxidoreductase N-terminal" evidence="1">
    <location>
        <begin position="54"/>
        <end position="171"/>
    </location>
</feature>
<dbReference type="InterPro" id="IPR043906">
    <property type="entry name" value="Gfo/Idh/MocA_OxRdtase_bact_C"/>
</dbReference>
<keyword evidence="3" id="KW-0560">Oxidoreductase</keyword>
<dbReference type="PROSITE" id="PS51318">
    <property type="entry name" value="TAT"/>
    <property type="match status" value="1"/>
</dbReference>
<dbReference type="EMBL" id="CP036272">
    <property type="protein sequence ID" value="QDT61804.1"/>
    <property type="molecule type" value="Genomic_DNA"/>
</dbReference>
<dbReference type="InterPro" id="IPR019546">
    <property type="entry name" value="TAT_signal_bac_arc"/>
</dbReference>
<protein>
    <submittedName>
        <fullName evidence="3">Inositol 2-dehydrogenase</fullName>
        <ecNumber evidence="3">1.1.1.18</ecNumber>
    </submittedName>
</protein>
<name>A0A517T085_9BACT</name>
<feature type="domain" description="Gfo/Idh/MocA-like oxidoreductase bacterial type C-terminal" evidence="2">
    <location>
        <begin position="213"/>
        <end position="460"/>
    </location>
</feature>
<evidence type="ECO:0000313" key="4">
    <source>
        <dbReference type="Proteomes" id="UP000315003"/>
    </source>
</evidence>
<dbReference type="OrthoDB" id="9788246at2"/>
<dbReference type="GO" id="GO:0000166">
    <property type="term" value="F:nucleotide binding"/>
    <property type="evidence" value="ECO:0007669"/>
    <property type="project" value="InterPro"/>
</dbReference>
<dbReference type="InterPro" id="IPR000683">
    <property type="entry name" value="Gfo/Idh/MocA-like_OxRdtase_N"/>
</dbReference>
<evidence type="ECO:0000259" key="1">
    <source>
        <dbReference type="Pfam" id="PF01408"/>
    </source>
</evidence>
<dbReference type="NCBIfam" id="TIGR01409">
    <property type="entry name" value="TAT_signal_seq"/>
    <property type="match status" value="1"/>
</dbReference>
<dbReference type="Proteomes" id="UP000315003">
    <property type="component" value="Chromosome"/>
</dbReference>
<gene>
    <name evidence="3" type="primary">iolG_8</name>
    <name evidence="3" type="ORF">SV7mr_43440</name>
</gene>
<sequence>MQKQPQPSGNSAGTPRRQFLKTGAAATAAVAVPYHFSQAKTLADETKSKNDRIAIGVIGCGGMANGNMRSARDWLDVVAVCDVDEGRRKGTNQGLSKGKAAEYHDYRELLDRKDIDVVHIATPDHWHTKPLIEAMLAGKDVYCEKPLTLTIDEGKLIRKVQKETGRVVQVGTQQRSTFHLFVKAMAIVAEGRLGKIREVQAAIGGAPTSPPIPVADVPAGLDWDRWLGPAPKVDYRAISKNGRRGNTNCHYEFRWWYEYSGGKLTDWGAHHVDICNWALQLNGQTTGPIGIGGSATHPVDFKDGVAVQNDRYNTATAFKFQVDYANGTKMIIRNDTDNGILITGDKGKIFVNRGKLVGAPVDALKDNPLAEDSIAKVYKNMPMERNERSAHWANFLHCTKERKDPISDVHSHMQMLNICHLAGISARLGRSLKWDSKSEQIVGDDQANRFLGREYRSGYEIEMG</sequence>
<dbReference type="AlphaFoldDB" id="A0A517T085"/>
<dbReference type="PANTHER" id="PTHR43818">
    <property type="entry name" value="BCDNA.GH03377"/>
    <property type="match status" value="1"/>
</dbReference>
<dbReference type="InterPro" id="IPR006311">
    <property type="entry name" value="TAT_signal"/>
</dbReference>
<organism evidence="3 4">
    <name type="scientific">Stieleria bergensis</name>
    <dbReference type="NCBI Taxonomy" id="2528025"/>
    <lineage>
        <taxon>Bacteria</taxon>
        <taxon>Pseudomonadati</taxon>
        <taxon>Planctomycetota</taxon>
        <taxon>Planctomycetia</taxon>
        <taxon>Pirellulales</taxon>
        <taxon>Pirellulaceae</taxon>
        <taxon>Stieleria</taxon>
    </lineage>
</organism>
<dbReference type="Pfam" id="PF01408">
    <property type="entry name" value="GFO_IDH_MocA"/>
    <property type="match status" value="1"/>
</dbReference>
<dbReference type="Gene3D" id="3.30.360.10">
    <property type="entry name" value="Dihydrodipicolinate Reductase, domain 2"/>
    <property type="match status" value="1"/>
</dbReference>
<dbReference type="GO" id="GO:0050112">
    <property type="term" value="F:inositol 2-dehydrogenase (NAD+) activity"/>
    <property type="evidence" value="ECO:0007669"/>
    <property type="project" value="UniProtKB-EC"/>
</dbReference>
<proteinExistence type="predicted"/>
<evidence type="ECO:0000259" key="2">
    <source>
        <dbReference type="Pfam" id="PF19051"/>
    </source>
</evidence>
<dbReference type="RefSeq" id="WP_145276114.1">
    <property type="nucleotide sequence ID" value="NZ_CP036272.1"/>
</dbReference>
<dbReference type="InterPro" id="IPR036291">
    <property type="entry name" value="NAD(P)-bd_dom_sf"/>
</dbReference>
<reference evidence="3 4" key="1">
    <citation type="submission" date="2019-02" db="EMBL/GenBank/DDBJ databases">
        <title>Deep-cultivation of Planctomycetes and their phenomic and genomic characterization uncovers novel biology.</title>
        <authorList>
            <person name="Wiegand S."/>
            <person name="Jogler M."/>
            <person name="Boedeker C."/>
            <person name="Pinto D."/>
            <person name="Vollmers J."/>
            <person name="Rivas-Marin E."/>
            <person name="Kohn T."/>
            <person name="Peeters S.H."/>
            <person name="Heuer A."/>
            <person name="Rast P."/>
            <person name="Oberbeckmann S."/>
            <person name="Bunk B."/>
            <person name="Jeske O."/>
            <person name="Meyerdierks A."/>
            <person name="Storesund J.E."/>
            <person name="Kallscheuer N."/>
            <person name="Luecker S."/>
            <person name="Lage O.M."/>
            <person name="Pohl T."/>
            <person name="Merkel B.J."/>
            <person name="Hornburger P."/>
            <person name="Mueller R.-W."/>
            <person name="Bruemmer F."/>
            <person name="Labrenz M."/>
            <person name="Spormann A.M."/>
            <person name="Op den Camp H."/>
            <person name="Overmann J."/>
            <person name="Amann R."/>
            <person name="Jetten M.S.M."/>
            <person name="Mascher T."/>
            <person name="Medema M.H."/>
            <person name="Devos D.P."/>
            <person name="Kaster A.-K."/>
            <person name="Ovreas L."/>
            <person name="Rohde M."/>
            <person name="Galperin M.Y."/>
            <person name="Jogler C."/>
        </authorList>
    </citation>
    <scope>NUCLEOTIDE SEQUENCE [LARGE SCALE GENOMIC DNA]</scope>
    <source>
        <strain evidence="3 4">SV_7m_r</strain>
    </source>
</reference>
<dbReference type="Pfam" id="PF10518">
    <property type="entry name" value="TAT_signal"/>
    <property type="match status" value="1"/>
</dbReference>
<dbReference type="Pfam" id="PF19051">
    <property type="entry name" value="GFO_IDH_MocA_C2"/>
    <property type="match status" value="1"/>
</dbReference>
<dbReference type="PANTHER" id="PTHR43818:SF5">
    <property type="entry name" value="OXIDOREDUCTASE FAMILY PROTEIN"/>
    <property type="match status" value="1"/>
</dbReference>
<dbReference type="SUPFAM" id="SSF55347">
    <property type="entry name" value="Glyceraldehyde-3-phosphate dehydrogenase-like, C-terminal domain"/>
    <property type="match status" value="1"/>
</dbReference>